<dbReference type="InterPro" id="IPR029058">
    <property type="entry name" value="AB_hydrolase_fold"/>
</dbReference>
<dbReference type="RefSeq" id="WP_381166224.1">
    <property type="nucleotide sequence ID" value="NZ_JBHSFK010000001.1"/>
</dbReference>
<dbReference type="Pfam" id="PF00975">
    <property type="entry name" value="Thioesterase"/>
    <property type="match status" value="1"/>
</dbReference>
<evidence type="ECO:0000259" key="3">
    <source>
        <dbReference type="SMART" id="SM00824"/>
    </source>
</evidence>
<organism evidence="4 5">
    <name type="scientific">Streptomyces vulcanius</name>
    <dbReference type="NCBI Taxonomy" id="1441876"/>
    <lineage>
        <taxon>Bacteria</taxon>
        <taxon>Bacillati</taxon>
        <taxon>Actinomycetota</taxon>
        <taxon>Actinomycetes</taxon>
        <taxon>Kitasatosporales</taxon>
        <taxon>Streptomycetaceae</taxon>
        <taxon>Streptomyces</taxon>
    </lineage>
</organism>
<dbReference type="EMBL" id="JBHSFK010000001">
    <property type="protein sequence ID" value="MFC4498117.1"/>
    <property type="molecule type" value="Genomic_DNA"/>
</dbReference>
<evidence type="ECO:0000313" key="4">
    <source>
        <dbReference type="EMBL" id="MFC4498117.1"/>
    </source>
</evidence>
<keyword evidence="2" id="KW-0378">Hydrolase</keyword>
<dbReference type="SUPFAM" id="SSF53474">
    <property type="entry name" value="alpha/beta-Hydrolases"/>
    <property type="match status" value="1"/>
</dbReference>
<reference evidence="5" key="1">
    <citation type="journal article" date="2019" name="Int. J. Syst. Evol. Microbiol.">
        <title>The Global Catalogue of Microorganisms (GCM) 10K type strain sequencing project: providing services to taxonomists for standard genome sequencing and annotation.</title>
        <authorList>
            <consortium name="The Broad Institute Genomics Platform"/>
            <consortium name="The Broad Institute Genome Sequencing Center for Infectious Disease"/>
            <person name="Wu L."/>
            <person name="Ma J."/>
        </authorList>
    </citation>
    <scope>NUCLEOTIDE SEQUENCE [LARGE SCALE GENOMIC DNA]</scope>
    <source>
        <strain evidence="5">CGMCC 4.7177</strain>
    </source>
</reference>
<feature type="domain" description="Thioesterase TesA-like" evidence="3">
    <location>
        <begin position="39"/>
        <end position="262"/>
    </location>
</feature>
<evidence type="ECO:0000313" key="5">
    <source>
        <dbReference type="Proteomes" id="UP001595839"/>
    </source>
</evidence>
<dbReference type="SMART" id="SM00824">
    <property type="entry name" value="PKS_TE"/>
    <property type="match status" value="1"/>
</dbReference>
<sequence>MAPPHLTTATALPAPRRPTADNWLRVHGCRAARPARRLVCLPHAGGTAHLFHGWPARLPDDTELLAVRYPGRQDRLAEPCVEDMAALADAVTEALAPYTGLPLTLFGHSMGSAVAYEVALRLEARGVPVAHLLVSGRAAPHRARPAGVPDGDDDALLAVVRGLGDHQAEAYDIPELRELLLPALRADYRLIEAYRPDRPVALRAPITAYTGRDDTSCPAQAVGAWAELTEPGRFALRSFPGDHFYLVGHETELVADIAARIV</sequence>
<name>A0ABV9AFP1_9ACTN</name>
<protein>
    <submittedName>
        <fullName evidence="4">Thioesterase II family protein</fullName>
    </submittedName>
</protein>
<evidence type="ECO:0000256" key="1">
    <source>
        <dbReference type="ARBA" id="ARBA00007169"/>
    </source>
</evidence>
<dbReference type="Gene3D" id="3.40.50.1820">
    <property type="entry name" value="alpha/beta hydrolase"/>
    <property type="match status" value="1"/>
</dbReference>
<dbReference type="InterPro" id="IPR001031">
    <property type="entry name" value="Thioesterase"/>
</dbReference>
<gene>
    <name evidence="4" type="ORF">ACFPIH_01055</name>
</gene>
<dbReference type="Proteomes" id="UP001595839">
    <property type="component" value="Unassembled WGS sequence"/>
</dbReference>
<dbReference type="PANTHER" id="PTHR11487">
    <property type="entry name" value="THIOESTERASE"/>
    <property type="match status" value="1"/>
</dbReference>
<accession>A0ABV9AFP1</accession>
<keyword evidence="5" id="KW-1185">Reference proteome</keyword>
<dbReference type="PANTHER" id="PTHR11487:SF0">
    <property type="entry name" value="S-ACYL FATTY ACID SYNTHASE THIOESTERASE, MEDIUM CHAIN"/>
    <property type="match status" value="1"/>
</dbReference>
<proteinExistence type="inferred from homology"/>
<dbReference type="InterPro" id="IPR020802">
    <property type="entry name" value="TesA-like"/>
</dbReference>
<evidence type="ECO:0000256" key="2">
    <source>
        <dbReference type="ARBA" id="ARBA00022801"/>
    </source>
</evidence>
<dbReference type="InterPro" id="IPR012223">
    <property type="entry name" value="TEII"/>
</dbReference>
<comment type="similarity">
    <text evidence="1">Belongs to the thioesterase family.</text>
</comment>
<comment type="caution">
    <text evidence="4">The sequence shown here is derived from an EMBL/GenBank/DDBJ whole genome shotgun (WGS) entry which is preliminary data.</text>
</comment>